<dbReference type="InterPro" id="IPR013783">
    <property type="entry name" value="Ig-like_fold"/>
</dbReference>
<comment type="similarity">
    <text evidence="2">Belongs to the glycosyl hydrolase 3 family.</text>
</comment>
<evidence type="ECO:0000313" key="9">
    <source>
        <dbReference type="EMBL" id="GAT24825.1"/>
    </source>
</evidence>
<evidence type="ECO:0000256" key="3">
    <source>
        <dbReference type="ARBA" id="ARBA00012744"/>
    </source>
</evidence>
<organism evidence="9 10">
    <name type="scientific">Aspergillus kawachii</name>
    <name type="common">White koji mold</name>
    <name type="synonym">Aspergillus awamori var. kawachi</name>
    <dbReference type="NCBI Taxonomy" id="1069201"/>
    <lineage>
        <taxon>Eukaryota</taxon>
        <taxon>Fungi</taxon>
        <taxon>Dikarya</taxon>
        <taxon>Ascomycota</taxon>
        <taxon>Pezizomycotina</taxon>
        <taxon>Eurotiomycetes</taxon>
        <taxon>Eurotiomycetidae</taxon>
        <taxon>Eurotiales</taxon>
        <taxon>Aspergillaceae</taxon>
        <taxon>Aspergillus</taxon>
        <taxon>Aspergillus subgen. Circumdati</taxon>
    </lineage>
</organism>
<reference evidence="10" key="2">
    <citation type="submission" date="2016-02" db="EMBL/GenBank/DDBJ databases">
        <title>Genome sequencing of Aspergillus luchuensis NBRC 4314.</title>
        <authorList>
            <person name="Yamada O."/>
        </authorList>
    </citation>
    <scope>NUCLEOTIDE SEQUENCE [LARGE SCALE GENOMIC DNA]</scope>
    <source>
        <strain evidence="10">RIB 2604</strain>
    </source>
</reference>
<evidence type="ECO:0000256" key="6">
    <source>
        <dbReference type="ARBA" id="ARBA00023295"/>
    </source>
</evidence>
<dbReference type="PANTHER" id="PTHR42715">
    <property type="entry name" value="BETA-GLUCOSIDASE"/>
    <property type="match status" value="1"/>
</dbReference>
<dbReference type="GO" id="GO:0009251">
    <property type="term" value="P:glucan catabolic process"/>
    <property type="evidence" value="ECO:0007669"/>
    <property type="project" value="TreeGrafter"/>
</dbReference>
<reference evidence="9 10" key="1">
    <citation type="journal article" date="2016" name="DNA Res.">
        <title>Genome sequence of Aspergillus luchuensis NBRC 4314.</title>
        <authorList>
            <person name="Yamada O."/>
            <person name="Machida M."/>
            <person name="Hosoyama A."/>
            <person name="Goto M."/>
            <person name="Takahashi T."/>
            <person name="Futagami T."/>
            <person name="Yamagata Y."/>
            <person name="Takeuchi M."/>
            <person name="Kobayashi T."/>
            <person name="Koike H."/>
            <person name="Abe K."/>
            <person name="Asai K."/>
            <person name="Arita M."/>
            <person name="Fujita N."/>
            <person name="Fukuda K."/>
            <person name="Higa K."/>
            <person name="Horikawa H."/>
            <person name="Ishikawa T."/>
            <person name="Jinno K."/>
            <person name="Kato Y."/>
            <person name="Kirimura K."/>
            <person name="Mizutani O."/>
            <person name="Nakasone K."/>
            <person name="Sano M."/>
            <person name="Shiraishi Y."/>
            <person name="Tsukahara M."/>
            <person name="Gomi K."/>
        </authorList>
    </citation>
    <scope>NUCLEOTIDE SEQUENCE [LARGE SCALE GENOMIC DNA]</scope>
    <source>
        <strain evidence="9 10">RIB 2604</strain>
    </source>
</reference>
<dbReference type="Gene3D" id="2.60.40.10">
    <property type="entry name" value="Immunoglobulins"/>
    <property type="match status" value="1"/>
</dbReference>
<dbReference type="EMBL" id="BCWF01000018">
    <property type="protein sequence ID" value="GAT24825.1"/>
    <property type="molecule type" value="Genomic_DNA"/>
</dbReference>
<dbReference type="InterPro" id="IPR026891">
    <property type="entry name" value="Fn3-like"/>
</dbReference>
<dbReference type="VEuPathDB" id="FungiDB:ASPFODRAFT_145703"/>
<name>A0A146FFZ4_ASPKA</name>
<dbReference type="Proteomes" id="UP000075230">
    <property type="component" value="Unassembled WGS sequence"/>
</dbReference>
<dbReference type="Pfam" id="PF14310">
    <property type="entry name" value="Fn3-like"/>
    <property type="match status" value="1"/>
</dbReference>
<dbReference type="AlphaFoldDB" id="A0A146FFZ4"/>
<evidence type="ECO:0000256" key="2">
    <source>
        <dbReference type="ARBA" id="ARBA00005336"/>
    </source>
</evidence>
<dbReference type="InterPro" id="IPR050288">
    <property type="entry name" value="Cellulose_deg_GH3"/>
</dbReference>
<evidence type="ECO:0000313" key="10">
    <source>
        <dbReference type="Proteomes" id="UP000075230"/>
    </source>
</evidence>
<evidence type="ECO:0000256" key="5">
    <source>
        <dbReference type="ARBA" id="ARBA00023277"/>
    </source>
</evidence>
<feature type="domain" description="Fibronectin type III-like" evidence="8">
    <location>
        <begin position="74"/>
        <end position="139"/>
    </location>
</feature>
<keyword evidence="4" id="KW-0378">Hydrolase</keyword>
<gene>
    <name evidence="9" type="ORF">RIB2604_01806560</name>
</gene>
<dbReference type="EC" id="3.2.1.21" evidence="3"/>
<proteinExistence type="inferred from homology"/>
<keyword evidence="6" id="KW-0326">Glycosidase</keyword>
<sequence>MPGTGLHLVVHINAIRVQFQCDKIFYTDLNVPSIEALSVYPSGKKSVSRPVNLWDVIANVTVSVTNTGDRARAEIPQLYLSYPESAKQPVRQLQGFERVELARRERSTVTFPIRRQDVSFWDVEAEQWAVKEVLLETDTRRLKASSVDMLRYFCNVHQIQLQGIGIVGLRKKCLLRDSSDYCEH</sequence>
<evidence type="ECO:0000259" key="8">
    <source>
        <dbReference type="SMART" id="SM01217"/>
    </source>
</evidence>
<evidence type="ECO:0000256" key="1">
    <source>
        <dbReference type="ARBA" id="ARBA00000448"/>
    </source>
</evidence>
<comment type="caution">
    <text evidence="9">The sequence shown here is derived from an EMBL/GenBank/DDBJ whole genome shotgun (WGS) entry which is preliminary data.</text>
</comment>
<evidence type="ECO:0000256" key="4">
    <source>
        <dbReference type="ARBA" id="ARBA00022801"/>
    </source>
</evidence>
<keyword evidence="7" id="KW-0624">Polysaccharide degradation</keyword>
<evidence type="ECO:0000256" key="7">
    <source>
        <dbReference type="ARBA" id="ARBA00023326"/>
    </source>
</evidence>
<dbReference type="SMART" id="SM01217">
    <property type="entry name" value="Fn3_like"/>
    <property type="match status" value="1"/>
</dbReference>
<keyword evidence="5" id="KW-0119">Carbohydrate metabolism</keyword>
<dbReference type="PANTHER" id="PTHR42715:SF14">
    <property type="entry name" value="BETA-GLUCOSIDASE D-RELATED"/>
    <property type="match status" value="1"/>
</dbReference>
<accession>A0A146FFZ4</accession>
<comment type="catalytic activity">
    <reaction evidence="1">
        <text>Hydrolysis of terminal, non-reducing beta-D-glucosyl residues with release of beta-D-glucose.</text>
        <dbReference type="EC" id="3.2.1.21"/>
    </reaction>
</comment>
<protein>
    <recommendedName>
        <fullName evidence="3">beta-glucosidase</fullName>
        <ecNumber evidence="3">3.2.1.21</ecNumber>
    </recommendedName>
</protein>
<dbReference type="GO" id="GO:0008422">
    <property type="term" value="F:beta-glucosidase activity"/>
    <property type="evidence" value="ECO:0007669"/>
    <property type="project" value="UniProtKB-EC"/>
</dbReference>